<dbReference type="InterPro" id="IPR013785">
    <property type="entry name" value="Aldolase_TIM"/>
</dbReference>
<dbReference type="Proteomes" id="UP000638313">
    <property type="component" value="Unassembled WGS sequence"/>
</dbReference>
<evidence type="ECO:0000256" key="1">
    <source>
        <dbReference type="ARBA" id="ARBA00001917"/>
    </source>
</evidence>
<dbReference type="PANTHER" id="PTHR10578:SF143">
    <property type="entry name" value="FMN-DEPENDENT ALPHA-HYDROXY ACID DEHYDROGENASE PB1A11.03"/>
    <property type="match status" value="1"/>
</dbReference>
<feature type="domain" description="FMN-dependent dehydrogenase" evidence="2">
    <location>
        <begin position="20"/>
        <end position="80"/>
    </location>
</feature>
<dbReference type="AlphaFoldDB" id="A0A919E888"/>
<dbReference type="Pfam" id="PF01070">
    <property type="entry name" value="FMN_dh"/>
    <property type="match status" value="1"/>
</dbReference>
<protein>
    <recommendedName>
        <fullName evidence="2">FMN-dependent dehydrogenase domain-containing protein</fullName>
    </recommendedName>
</protein>
<dbReference type="Gene3D" id="3.20.20.70">
    <property type="entry name" value="Aldolase class I"/>
    <property type="match status" value="1"/>
</dbReference>
<evidence type="ECO:0000313" key="3">
    <source>
        <dbReference type="EMBL" id="GHF24556.1"/>
    </source>
</evidence>
<name>A0A919E888_9ACTN</name>
<sequence length="87" mass="9030">MLSATASTPCATAASAPATIFKALALGARTVLLGRPYVHVLPLEGRPGAEHVICTLLAGFKLTLALAGFTTPQSLTRDALVLRLLFL</sequence>
<keyword evidence="4" id="KW-1185">Reference proteome</keyword>
<accession>A0A919E888</accession>
<dbReference type="InterPro" id="IPR000262">
    <property type="entry name" value="FMN-dep_DH"/>
</dbReference>
<comment type="caution">
    <text evidence="3">The sequence shown here is derived from an EMBL/GenBank/DDBJ whole genome shotgun (WGS) entry which is preliminary data.</text>
</comment>
<comment type="cofactor">
    <cofactor evidence="1">
        <name>FMN</name>
        <dbReference type="ChEBI" id="CHEBI:58210"/>
    </cofactor>
</comment>
<evidence type="ECO:0000313" key="4">
    <source>
        <dbReference type="Proteomes" id="UP000638313"/>
    </source>
</evidence>
<organism evidence="3 4">
    <name type="scientific">Streptomyces mashuensis</name>
    <dbReference type="NCBI Taxonomy" id="33904"/>
    <lineage>
        <taxon>Bacteria</taxon>
        <taxon>Bacillati</taxon>
        <taxon>Actinomycetota</taxon>
        <taxon>Actinomycetes</taxon>
        <taxon>Kitasatosporales</taxon>
        <taxon>Streptomycetaceae</taxon>
        <taxon>Streptomyces</taxon>
    </lineage>
</organism>
<dbReference type="SUPFAM" id="SSF51395">
    <property type="entry name" value="FMN-linked oxidoreductases"/>
    <property type="match status" value="1"/>
</dbReference>
<gene>
    <name evidence="3" type="ORF">GCM10010218_01380</name>
</gene>
<dbReference type="GO" id="GO:0016491">
    <property type="term" value="F:oxidoreductase activity"/>
    <property type="evidence" value="ECO:0007669"/>
    <property type="project" value="InterPro"/>
</dbReference>
<dbReference type="PANTHER" id="PTHR10578">
    <property type="entry name" value="S -2-HYDROXY-ACID OXIDASE-RELATED"/>
    <property type="match status" value="1"/>
</dbReference>
<reference evidence="3" key="1">
    <citation type="journal article" date="2014" name="Int. J. Syst. Evol. Microbiol.">
        <title>Complete genome sequence of Corynebacterium casei LMG S-19264T (=DSM 44701T), isolated from a smear-ripened cheese.</title>
        <authorList>
            <consortium name="US DOE Joint Genome Institute (JGI-PGF)"/>
            <person name="Walter F."/>
            <person name="Albersmeier A."/>
            <person name="Kalinowski J."/>
            <person name="Ruckert C."/>
        </authorList>
    </citation>
    <scope>NUCLEOTIDE SEQUENCE</scope>
    <source>
        <strain evidence="3">JCM 4059</strain>
    </source>
</reference>
<evidence type="ECO:0000259" key="2">
    <source>
        <dbReference type="Pfam" id="PF01070"/>
    </source>
</evidence>
<proteinExistence type="predicted"/>
<dbReference type="EMBL" id="BNBD01000001">
    <property type="protein sequence ID" value="GHF24556.1"/>
    <property type="molecule type" value="Genomic_DNA"/>
</dbReference>
<reference evidence="3" key="2">
    <citation type="submission" date="2020-09" db="EMBL/GenBank/DDBJ databases">
        <authorList>
            <person name="Sun Q."/>
            <person name="Ohkuma M."/>
        </authorList>
    </citation>
    <scope>NUCLEOTIDE SEQUENCE</scope>
    <source>
        <strain evidence="3">JCM 4059</strain>
    </source>
</reference>